<feature type="transmembrane region" description="Helical" evidence="1">
    <location>
        <begin position="427"/>
        <end position="449"/>
    </location>
</feature>
<name>A0A9D2RBP9_9FIRM</name>
<comment type="caution">
    <text evidence="2">The sequence shown here is derived from an EMBL/GenBank/DDBJ whole genome shotgun (WGS) entry which is preliminary data.</text>
</comment>
<feature type="transmembrane region" description="Helical" evidence="1">
    <location>
        <begin position="363"/>
        <end position="387"/>
    </location>
</feature>
<sequence length="527" mass="60576">MWKRRVMKKKAIALLKHNYRRMVSVCFLIAVLTSAYAVSTTFLNLQIPSSYAPAESVFTLSIPNSEAVIGAVHNFADSTSLPGLLHGIPEAIIAVLIDLFSSTISVFFTLLRTANAAFTGGFGLPVIFSAVSVLFAFLYQIFVSNILIIGERRFFLENRSYRNTRISKIFFMYKLRCERHPAWVMLCRSFFQFLWNLTVIGGIIKHYEYLMIPYILAENPKVGRREAFSLSRQLMRRNKWKFFLLDLSFLGWHFLSLCTLGLLSYLFVHPYAAACRAEIYATLRRNYVLSRSPGYEALNDSYLEHVPSEDELLISKALYDDSQGPYTKISYFAPDEYPVFLFSVQPPLKAVKNPVNPARRYDALSYLFLFAAFSIFGWLLETLLQLLTNGIRTAEPILIGPWLPLYGIYGILLLIFLRRFYKKPVTTFVLCGLLYSVLEYIASVVIEMLTGIRVHDYSDFFLNLNGRIYLGESVSFAVIGCAFLYYLAPRWTDRYMKLGHSRRVLTCVILYSLFIADVIFSFRLIFI</sequence>
<protein>
    <submittedName>
        <fullName evidence="2">DUF975 family protein</fullName>
    </submittedName>
</protein>
<feature type="transmembrane region" description="Helical" evidence="1">
    <location>
        <begin position="242"/>
        <end position="268"/>
    </location>
</feature>
<evidence type="ECO:0000256" key="1">
    <source>
        <dbReference type="SAM" id="Phobius"/>
    </source>
</evidence>
<proteinExistence type="predicted"/>
<accession>A0A9D2RBP9</accession>
<evidence type="ECO:0000313" key="2">
    <source>
        <dbReference type="EMBL" id="HJD42249.1"/>
    </source>
</evidence>
<feature type="transmembrane region" description="Helical" evidence="1">
    <location>
        <begin position="508"/>
        <end position="526"/>
    </location>
</feature>
<dbReference type="InterPro" id="IPR010540">
    <property type="entry name" value="CmpB_TMEM229"/>
</dbReference>
<organism evidence="2 3">
    <name type="scientific">Candidatus Mediterraneibacter quadrami</name>
    <dbReference type="NCBI Taxonomy" id="2838684"/>
    <lineage>
        <taxon>Bacteria</taxon>
        <taxon>Bacillati</taxon>
        <taxon>Bacillota</taxon>
        <taxon>Clostridia</taxon>
        <taxon>Lachnospirales</taxon>
        <taxon>Lachnospiraceae</taxon>
        <taxon>Mediterraneibacter</taxon>
    </lineage>
</organism>
<keyword evidence="1" id="KW-0472">Membrane</keyword>
<feature type="transmembrane region" description="Helical" evidence="1">
    <location>
        <begin position="469"/>
        <end position="488"/>
    </location>
</feature>
<feature type="transmembrane region" description="Helical" evidence="1">
    <location>
        <begin position="123"/>
        <end position="149"/>
    </location>
</feature>
<dbReference type="InterPro" id="IPR010380">
    <property type="entry name" value="DUF975"/>
</dbReference>
<feature type="transmembrane region" description="Helical" evidence="1">
    <location>
        <begin position="182"/>
        <end position="204"/>
    </location>
</feature>
<keyword evidence="1" id="KW-0812">Transmembrane</keyword>
<dbReference type="Proteomes" id="UP000823909">
    <property type="component" value="Unassembled WGS sequence"/>
</dbReference>
<reference evidence="2" key="2">
    <citation type="submission" date="2021-04" db="EMBL/GenBank/DDBJ databases">
        <authorList>
            <person name="Gilroy R."/>
        </authorList>
    </citation>
    <scope>NUCLEOTIDE SEQUENCE</scope>
    <source>
        <strain evidence="2">ChiBcec15-3976</strain>
    </source>
</reference>
<dbReference type="EMBL" id="DWUU01000025">
    <property type="protein sequence ID" value="HJD42249.1"/>
    <property type="molecule type" value="Genomic_DNA"/>
</dbReference>
<feature type="transmembrane region" description="Helical" evidence="1">
    <location>
        <begin position="399"/>
        <end position="421"/>
    </location>
</feature>
<reference evidence="2" key="1">
    <citation type="journal article" date="2021" name="PeerJ">
        <title>Extensive microbial diversity within the chicken gut microbiome revealed by metagenomics and culture.</title>
        <authorList>
            <person name="Gilroy R."/>
            <person name="Ravi A."/>
            <person name="Getino M."/>
            <person name="Pursley I."/>
            <person name="Horton D.L."/>
            <person name="Alikhan N.F."/>
            <person name="Baker D."/>
            <person name="Gharbi K."/>
            <person name="Hall N."/>
            <person name="Watson M."/>
            <person name="Adriaenssens E.M."/>
            <person name="Foster-Nyarko E."/>
            <person name="Jarju S."/>
            <person name="Secka A."/>
            <person name="Antonio M."/>
            <person name="Oren A."/>
            <person name="Chaudhuri R.R."/>
            <person name="La Ragione R."/>
            <person name="Hildebrand F."/>
            <person name="Pallen M.J."/>
        </authorList>
    </citation>
    <scope>NUCLEOTIDE SEQUENCE</scope>
    <source>
        <strain evidence="2">ChiBcec15-3976</strain>
    </source>
</reference>
<gene>
    <name evidence="2" type="ORF">H9910_04475</name>
</gene>
<keyword evidence="1" id="KW-1133">Transmembrane helix</keyword>
<dbReference type="PANTHER" id="PTHR40076">
    <property type="entry name" value="MEMBRANE PROTEIN-RELATED"/>
    <property type="match status" value="1"/>
</dbReference>
<dbReference type="PANTHER" id="PTHR40076:SF1">
    <property type="entry name" value="MEMBRANE PROTEIN"/>
    <property type="match status" value="1"/>
</dbReference>
<dbReference type="Pfam" id="PF06161">
    <property type="entry name" value="DUF975"/>
    <property type="match status" value="1"/>
</dbReference>
<dbReference type="AlphaFoldDB" id="A0A9D2RBP9"/>
<evidence type="ECO:0000313" key="3">
    <source>
        <dbReference type="Proteomes" id="UP000823909"/>
    </source>
</evidence>
<dbReference type="Pfam" id="PF06541">
    <property type="entry name" value="ABC_trans_CmpB"/>
    <property type="match status" value="1"/>
</dbReference>